<evidence type="ECO:0000256" key="1">
    <source>
        <dbReference type="SAM" id="SignalP"/>
    </source>
</evidence>
<reference evidence="2" key="1">
    <citation type="journal article" date="2023" name="Comput. Struct. Biotechnol. J.">
        <title>Discovery of a novel marine Bacteroidetes with a rich repertoire of carbohydrate-active enzymes.</title>
        <authorList>
            <person name="Chen B."/>
            <person name="Liu G."/>
            <person name="Chen Q."/>
            <person name="Wang H."/>
            <person name="Liu L."/>
            <person name="Tang K."/>
        </authorList>
    </citation>
    <scope>NUCLEOTIDE SEQUENCE</scope>
    <source>
        <strain evidence="2">TK19036</strain>
    </source>
</reference>
<feature type="signal peptide" evidence="1">
    <location>
        <begin position="1"/>
        <end position="20"/>
    </location>
</feature>
<evidence type="ECO:0000313" key="2">
    <source>
        <dbReference type="EMBL" id="WKN34431.1"/>
    </source>
</evidence>
<dbReference type="EMBL" id="CP120682">
    <property type="protein sequence ID" value="WKN34431.1"/>
    <property type="molecule type" value="Genomic_DNA"/>
</dbReference>
<reference evidence="2" key="2">
    <citation type="journal article" date="2024" name="Antonie Van Leeuwenhoek">
        <title>Roseihalotalea indica gen. nov., sp. nov., a halophilic Bacteroidetes from mesopelagic Southwest Indian Ocean with higher carbohydrate metabolic potential.</title>
        <authorList>
            <person name="Chen B."/>
            <person name="Zhang M."/>
            <person name="Lin D."/>
            <person name="Ye J."/>
            <person name="Tang K."/>
        </authorList>
    </citation>
    <scope>NUCLEOTIDE SEQUENCE</scope>
    <source>
        <strain evidence="2">TK19036</strain>
    </source>
</reference>
<proteinExistence type="predicted"/>
<organism evidence="2">
    <name type="scientific">Roseihalotalea indica</name>
    <dbReference type="NCBI Taxonomy" id="2867963"/>
    <lineage>
        <taxon>Bacteria</taxon>
        <taxon>Pseudomonadati</taxon>
        <taxon>Bacteroidota</taxon>
        <taxon>Cytophagia</taxon>
        <taxon>Cytophagales</taxon>
        <taxon>Catalimonadaceae</taxon>
        <taxon>Roseihalotalea</taxon>
    </lineage>
</organism>
<name>A0AA49GIS3_9BACT</name>
<gene>
    <name evidence="2" type="ORF">K4G66_18810</name>
</gene>
<keyword evidence="1" id="KW-0732">Signal</keyword>
<sequence length="202" mass="22826">MTKPLLMTTLLLVCFFSIQCSEEDIQARLPASCETNDCPDTHPTPSPKPSSNDVAAWLNTYALQQKQSPTCAPFLGLVRRQSSGWLYSCNTVHAVLKGEVMVGRIRYYRLDLYFYLRPTESCGQPMSTPRYAGSMYLSRSTRKPGYASGFYGGSRAFRWILDPHGRAISGWQAYYYYRDQKTAQEVGFFDGVIATKGGCWEM</sequence>
<protein>
    <submittedName>
        <fullName evidence="2">Uncharacterized protein</fullName>
    </submittedName>
</protein>
<feature type="chain" id="PRO_5041349117" evidence="1">
    <location>
        <begin position="21"/>
        <end position="202"/>
    </location>
</feature>
<accession>A0AA49GIS3</accession>
<dbReference type="AlphaFoldDB" id="A0AA49GIS3"/>